<dbReference type="AlphaFoldDB" id="A0A6M3KTH0"/>
<name>A0A6M3KTH0_9ZZZZ</name>
<proteinExistence type="predicted"/>
<keyword evidence="1" id="KW-0175">Coiled coil</keyword>
<evidence type="ECO:0000313" key="2">
    <source>
        <dbReference type="EMBL" id="QJA85423.1"/>
    </source>
</evidence>
<evidence type="ECO:0000256" key="1">
    <source>
        <dbReference type="SAM" id="Coils"/>
    </source>
</evidence>
<dbReference type="EMBL" id="MT142573">
    <property type="protein sequence ID" value="QJA85423.1"/>
    <property type="molecule type" value="Genomic_DNA"/>
</dbReference>
<feature type="coiled-coil region" evidence="1">
    <location>
        <begin position="5"/>
        <end position="39"/>
    </location>
</feature>
<gene>
    <name evidence="2" type="ORF">MM415B02222_0003</name>
</gene>
<protein>
    <submittedName>
        <fullName evidence="2">Uncharacterized protein</fullName>
    </submittedName>
</protein>
<reference evidence="2" key="1">
    <citation type="submission" date="2020-03" db="EMBL/GenBank/DDBJ databases">
        <title>The deep terrestrial virosphere.</title>
        <authorList>
            <person name="Holmfeldt K."/>
            <person name="Nilsson E."/>
            <person name="Simone D."/>
            <person name="Lopez-Fernandez M."/>
            <person name="Wu X."/>
            <person name="de Brujin I."/>
            <person name="Lundin D."/>
            <person name="Andersson A."/>
            <person name="Bertilsson S."/>
            <person name="Dopson M."/>
        </authorList>
    </citation>
    <scope>NUCLEOTIDE SEQUENCE</scope>
    <source>
        <strain evidence="2">MM415B02222</strain>
    </source>
</reference>
<accession>A0A6M3KTH0</accession>
<organism evidence="2">
    <name type="scientific">viral metagenome</name>
    <dbReference type="NCBI Taxonomy" id="1070528"/>
    <lineage>
        <taxon>unclassified sequences</taxon>
        <taxon>metagenomes</taxon>
        <taxon>organismal metagenomes</taxon>
    </lineage>
</organism>
<sequence length="57" mass="6271">MAGLIIGEATVVEKLEKQVAELEAKVQQKKVELKQAKIKASKRPSIGFFRARFSKGG</sequence>